<dbReference type="SUPFAM" id="SSF46785">
    <property type="entry name" value="Winged helix' DNA-binding domain"/>
    <property type="match status" value="1"/>
</dbReference>
<feature type="domain" description="IclR-ED" evidence="7">
    <location>
        <begin position="69"/>
        <end position="252"/>
    </location>
</feature>
<dbReference type="PANTHER" id="PTHR30136:SF35">
    <property type="entry name" value="HTH-TYPE TRANSCRIPTIONAL REGULATOR RV1719"/>
    <property type="match status" value="1"/>
</dbReference>
<dbReference type="GO" id="GO:0003677">
    <property type="term" value="F:DNA binding"/>
    <property type="evidence" value="ECO:0007669"/>
    <property type="project" value="UniProtKB-KW"/>
</dbReference>
<evidence type="ECO:0000256" key="1">
    <source>
        <dbReference type="ARBA" id="ARBA00023015"/>
    </source>
</evidence>
<keyword evidence="1" id="KW-0805">Transcription regulation</keyword>
<evidence type="ECO:0000256" key="5">
    <source>
        <dbReference type="ARBA" id="ARBA00070406"/>
    </source>
</evidence>
<evidence type="ECO:0000313" key="9">
    <source>
        <dbReference type="Proteomes" id="UP000053557"/>
    </source>
</evidence>
<keyword evidence="9" id="KW-1185">Reference proteome</keyword>
<comment type="function">
    <text evidence="4">May be an activator protein for the gylABX operon.</text>
</comment>
<dbReference type="PANTHER" id="PTHR30136">
    <property type="entry name" value="HELIX-TURN-HELIX TRANSCRIPTIONAL REGULATOR, ICLR FAMILY"/>
    <property type="match status" value="1"/>
</dbReference>
<dbReference type="FunFam" id="1.10.10.10:FF:000056">
    <property type="entry name" value="IclR family transcriptional regulator"/>
    <property type="match status" value="1"/>
</dbReference>
<name>A0A101XNY7_9BACL</name>
<dbReference type="Pfam" id="PF01614">
    <property type="entry name" value="IclR_C"/>
    <property type="match status" value="1"/>
</dbReference>
<dbReference type="InterPro" id="IPR050707">
    <property type="entry name" value="HTH_MetabolicPath_Reg"/>
</dbReference>
<dbReference type="PROSITE" id="PS51077">
    <property type="entry name" value="HTH_ICLR"/>
    <property type="match status" value="1"/>
</dbReference>
<dbReference type="AlphaFoldDB" id="A0A101XNY7"/>
<dbReference type="Proteomes" id="UP000053557">
    <property type="component" value="Unassembled WGS sequence"/>
</dbReference>
<dbReference type="InterPro" id="IPR036390">
    <property type="entry name" value="WH_DNA-bd_sf"/>
</dbReference>
<keyword evidence="3" id="KW-0804">Transcription</keyword>
<keyword evidence="2" id="KW-0238">DNA-binding</keyword>
<accession>A0A101XNY7</accession>
<proteinExistence type="predicted"/>
<dbReference type="Pfam" id="PF09339">
    <property type="entry name" value="HTH_IclR"/>
    <property type="match status" value="1"/>
</dbReference>
<dbReference type="SUPFAM" id="SSF55781">
    <property type="entry name" value="GAF domain-like"/>
    <property type="match status" value="1"/>
</dbReference>
<evidence type="ECO:0000313" key="8">
    <source>
        <dbReference type="EMBL" id="KUO94732.1"/>
    </source>
</evidence>
<reference evidence="8 9" key="1">
    <citation type="submission" date="2015-12" db="EMBL/GenBank/DDBJ databases">
        <title>Draft genome sequence of Acidibacillus ferrooxidans ITV001, isolated from a chalcopyrite acid mine drainage site in Brazil.</title>
        <authorList>
            <person name="Dall'Agnol H."/>
            <person name="Nancucheo I."/>
            <person name="Johnson B."/>
            <person name="Oliveira R."/>
            <person name="Leite L."/>
            <person name="Pylro V."/>
            <person name="Nunes G.L."/>
            <person name="Tzotzos G."/>
            <person name="Fernandes G.R."/>
            <person name="Dutra J."/>
            <person name="Orellana S.C."/>
            <person name="Oliveira G."/>
        </authorList>
    </citation>
    <scope>NUCLEOTIDE SEQUENCE [LARGE SCALE GENOMIC DNA]</scope>
    <source>
        <strain evidence="9">ITV01</strain>
    </source>
</reference>
<sequence length="263" mass="29396">MEDYTVKSVDKACLLLEVVSRYPQGVAITDLATQVDMYKSTVHRLLTTLSRRGYIEQDGQTGKYKLGYALLDLGMKLLSSIDLRAEAAIPLRELADFSNEVVHLALLERGEIVYIDKVESDNTTRMHSRIGKRVPVHSTSLGKVILAYLPASEAREILNQNERIQMTDHTIVQEDELMAEIERVKERGYAFDLEENEIGVCCIAAPIFDHANNVVAACSVSGPSNRMTTERLHTLIPVVMACARRISNRLGHGVLTEELRTRG</sequence>
<protein>
    <recommendedName>
        <fullName evidence="5">Glycerol operon regulatory protein</fullName>
    </recommendedName>
</protein>
<evidence type="ECO:0000256" key="2">
    <source>
        <dbReference type="ARBA" id="ARBA00023125"/>
    </source>
</evidence>
<dbReference type="RefSeq" id="WP_067720299.1">
    <property type="nucleotide sequence ID" value="NZ_LPVJ01000071.1"/>
</dbReference>
<dbReference type="InterPro" id="IPR036388">
    <property type="entry name" value="WH-like_DNA-bd_sf"/>
</dbReference>
<comment type="caution">
    <text evidence="8">The sequence shown here is derived from an EMBL/GenBank/DDBJ whole genome shotgun (WGS) entry which is preliminary data.</text>
</comment>
<evidence type="ECO:0000256" key="4">
    <source>
        <dbReference type="ARBA" id="ARBA00058938"/>
    </source>
</evidence>
<evidence type="ECO:0000256" key="3">
    <source>
        <dbReference type="ARBA" id="ARBA00023163"/>
    </source>
</evidence>
<dbReference type="Gene3D" id="3.30.450.40">
    <property type="match status" value="1"/>
</dbReference>
<dbReference type="Gene3D" id="1.10.10.10">
    <property type="entry name" value="Winged helix-like DNA-binding domain superfamily/Winged helix DNA-binding domain"/>
    <property type="match status" value="1"/>
</dbReference>
<dbReference type="InterPro" id="IPR029016">
    <property type="entry name" value="GAF-like_dom_sf"/>
</dbReference>
<dbReference type="InterPro" id="IPR005471">
    <property type="entry name" value="Tscrpt_reg_IclR_N"/>
</dbReference>
<organism evidence="8 9">
    <name type="scientific">Ferroacidibacillus organovorans</name>
    <dbReference type="NCBI Taxonomy" id="1765683"/>
    <lineage>
        <taxon>Bacteria</taxon>
        <taxon>Bacillati</taxon>
        <taxon>Bacillota</taxon>
        <taxon>Bacilli</taxon>
        <taxon>Bacillales</taxon>
        <taxon>Alicyclobacillaceae</taxon>
        <taxon>Ferroacidibacillus</taxon>
    </lineage>
</organism>
<dbReference type="GO" id="GO:0045892">
    <property type="term" value="P:negative regulation of DNA-templated transcription"/>
    <property type="evidence" value="ECO:0007669"/>
    <property type="project" value="UniProtKB-ARBA"/>
</dbReference>
<dbReference type="GO" id="GO:0003700">
    <property type="term" value="F:DNA-binding transcription factor activity"/>
    <property type="evidence" value="ECO:0007669"/>
    <property type="project" value="TreeGrafter"/>
</dbReference>
<dbReference type="OrthoDB" id="9791752at2"/>
<dbReference type="EMBL" id="LPVJ01000071">
    <property type="protein sequence ID" value="KUO94732.1"/>
    <property type="molecule type" value="Genomic_DNA"/>
</dbReference>
<feature type="domain" description="HTH iclR-type" evidence="6">
    <location>
        <begin position="6"/>
        <end position="68"/>
    </location>
</feature>
<evidence type="ECO:0000259" key="7">
    <source>
        <dbReference type="PROSITE" id="PS51078"/>
    </source>
</evidence>
<dbReference type="PROSITE" id="PS51078">
    <property type="entry name" value="ICLR_ED"/>
    <property type="match status" value="1"/>
</dbReference>
<evidence type="ECO:0000259" key="6">
    <source>
        <dbReference type="PROSITE" id="PS51077"/>
    </source>
</evidence>
<dbReference type="SMART" id="SM00346">
    <property type="entry name" value="HTH_ICLR"/>
    <property type="match status" value="1"/>
</dbReference>
<dbReference type="InterPro" id="IPR014757">
    <property type="entry name" value="Tscrpt_reg_IclR_C"/>
</dbReference>
<gene>
    <name evidence="8" type="ORF">ATW55_02270</name>
</gene>